<keyword evidence="5" id="KW-1185">Reference proteome</keyword>
<evidence type="ECO:0008006" key="6">
    <source>
        <dbReference type="Google" id="ProtNLM"/>
    </source>
</evidence>
<evidence type="ECO:0000259" key="2">
    <source>
        <dbReference type="PROSITE" id="PS50090"/>
    </source>
</evidence>
<dbReference type="InterPro" id="IPR001005">
    <property type="entry name" value="SANT/Myb"/>
</dbReference>
<evidence type="ECO:0000256" key="1">
    <source>
        <dbReference type="SAM" id="MobiDB-lite"/>
    </source>
</evidence>
<gene>
    <name evidence="4" type="ORF">M9Y10_006193</name>
</gene>
<evidence type="ECO:0000313" key="4">
    <source>
        <dbReference type="EMBL" id="KAK8876010.1"/>
    </source>
</evidence>
<dbReference type="Pfam" id="PF13921">
    <property type="entry name" value="Myb_DNA-bind_6"/>
    <property type="match status" value="1"/>
</dbReference>
<dbReference type="InterPro" id="IPR017930">
    <property type="entry name" value="Myb_dom"/>
</dbReference>
<protein>
    <recommendedName>
        <fullName evidence="6">Myb-like DNA-binding domain containing protein</fullName>
    </recommendedName>
</protein>
<name>A0ABR2JG80_9EUKA</name>
<dbReference type="PROSITE" id="PS50090">
    <property type="entry name" value="MYB_LIKE"/>
    <property type="match status" value="2"/>
</dbReference>
<dbReference type="PANTHER" id="PTHR45614">
    <property type="entry name" value="MYB PROTEIN-RELATED"/>
    <property type="match status" value="1"/>
</dbReference>
<dbReference type="EMBL" id="JAPFFF010000012">
    <property type="protein sequence ID" value="KAK8876010.1"/>
    <property type="molecule type" value="Genomic_DNA"/>
</dbReference>
<feature type="domain" description="HTH myb-type" evidence="3">
    <location>
        <begin position="142"/>
        <end position="192"/>
    </location>
</feature>
<feature type="domain" description="HTH myb-type" evidence="3">
    <location>
        <begin position="86"/>
        <end position="140"/>
    </location>
</feature>
<sequence>MPRHNDSPFQACDNNAYNISIISQGNAPNYSSFIQQDPYLDMTKSDLPQTFQNNIFDEKNNRPLIFGQAPFQYSKKSSLPFSLAPPKQKRQKFTPEEDEIIVSLVGDNQFPNWNEIASHIKGKTGRQCRERFQHYLSPKISREPWTAQEDQLIIRLYNQYGPNWALIASHFNGKRTNNNIKNRYNNHIKLYKNLVTNKNDKRTNPQYNFNQDQKIAFSPQPQVFPPAQLQQSFQQSFQFNSFNLNENNSEATISANTPNIPLSSFSNQDNSSKTEQLQELPSSGNTVSDDLNEINTDNLIYNDEIFDCNVDNFDQGFDHLDCFSDFFSFDFV</sequence>
<feature type="region of interest" description="Disordered" evidence="1">
    <location>
        <begin position="251"/>
        <end position="291"/>
    </location>
</feature>
<dbReference type="SUPFAM" id="SSF46689">
    <property type="entry name" value="Homeodomain-like"/>
    <property type="match status" value="1"/>
</dbReference>
<dbReference type="Gene3D" id="1.10.10.60">
    <property type="entry name" value="Homeodomain-like"/>
    <property type="match status" value="2"/>
</dbReference>
<dbReference type="InterPro" id="IPR050560">
    <property type="entry name" value="MYB_TF"/>
</dbReference>
<dbReference type="SMART" id="SM00717">
    <property type="entry name" value="SANT"/>
    <property type="match status" value="2"/>
</dbReference>
<dbReference type="PANTHER" id="PTHR45614:SF69">
    <property type="entry name" value="CHROMOSOME UNDETERMINED SCAFFOLD_38, WHOLE GENOME SHOTGUN SEQUENCE"/>
    <property type="match status" value="1"/>
</dbReference>
<dbReference type="PROSITE" id="PS51294">
    <property type="entry name" value="HTH_MYB"/>
    <property type="match status" value="2"/>
</dbReference>
<evidence type="ECO:0000313" key="5">
    <source>
        <dbReference type="Proteomes" id="UP001470230"/>
    </source>
</evidence>
<feature type="domain" description="Myb-like" evidence="2">
    <location>
        <begin position="137"/>
        <end position="188"/>
    </location>
</feature>
<feature type="domain" description="Myb-like" evidence="2">
    <location>
        <begin position="85"/>
        <end position="136"/>
    </location>
</feature>
<comment type="caution">
    <text evidence="4">The sequence shown here is derived from an EMBL/GenBank/DDBJ whole genome shotgun (WGS) entry which is preliminary data.</text>
</comment>
<reference evidence="4 5" key="1">
    <citation type="submission" date="2024-04" db="EMBL/GenBank/DDBJ databases">
        <title>Tritrichomonas musculus Genome.</title>
        <authorList>
            <person name="Alves-Ferreira E."/>
            <person name="Grigg M."/>
            <person name="Lorenzi H."/>
            <person name="Galac M."/>
        </authorList>
    </citation>
    <scope>NUCLEOTIDE SEQUENCE [LARGE SCALE GENOMIC DNA]</scope>
    <source>
        <strain evidence="4 5">EAF2021</strain>
    </source>
</reference>
<dbReference type="InterPro" id="IPR009057">
    <property type="entry name" value="Homeodomain-like_sf"/>
</dbReference>
<accession>A0ABR2JG80</accession>
<proteinExistence type="predicted"/>
<organism evidence="4 5">
    <name type="scientific">Tritrichomonas musculus</name>
    <dbReference type="NCBI Taxonomy" id="1915356"/>
    <lineage>
        <taxon>Eukaryota</taxon>
        <taxon>Metamonada</taxon>
        <taxon>Parabasalia</taxon>
        <taxon>Tritrichomonadida</taxon>
        <taxon>Tritrichomonadidae</taxon>
        <taxon>Tritrichomonas</taxon>
    </lineage>
</organism>
<dbReference type="Proteomes" id="UP001470230">
    <property type="component" value="Unassembled WGS sequence"/>
</dbReference>
<evidence type="ECO:0000259" key="3">
    <source>
        <dbReference type="PROSITE" id="PS51294"/>
    </source>
</evidence>
<dbReference type="CDD" id="cd00167">
    <property type="entry name" value="SANT"/>
    <property type="match status" value="2"/>
</dbReference>